<accession>T1DGH6</accession>
<keyword evidence="2" id="KW-0732">Signal</keyword>
<feature type="signal peptide" evidence="2">
    <location>
        <begin position="1"/>
        <end position="23"/>
    </location>
</feature>
<sequence length="411" mass="44116">AQHRRVVIFSSCILLFSLPSLNASPFLWREPFFHSNNDSTPARNASIVTISIGNRVNGQAGSNDRGTTIDGLTINLQQWQGNLSLAGSNGSEVLITKGTDGATHIRIDFGGNSTNAENSTTTQPATISSRRRKRDLGIPSLPTIPIPKMNGSMILYNGNFIPFVDGVPIPSTTADLAKFQQPWTALKNLVNGRNLVPLRTLDSAVAVLSRLYSSTGKVALDTGLNTLNGTMNFFSGIVNLGLNYVNDQVTSGVAGVVRSYNGLTQSGKTCVGEVPEDSGRRVVSKATGCVRERWNEVAGLVEEFRDTIAATEEAYAGWLRDMETCNAENFVGLSESEQTTAQRRCYVQAIADSVSKLTVLPIRWSNLTLRATNAYVNFQPQVGLCVAGVGAEAASVSSNIGLKIALCQLVR</sequence>
<evidence type="ECO:0000313" key="3">
    <source>
        <dbReference type="EMBL" id="JAA93196.1"/>
    </source>
</evidence>
<dbReference type="EMBL" id="GALA01001656">
    <property type="protein sequence ID" value="JAA93196.1"/>
    <property type="molecule type" value="mRNA"/>
</dbReference>
<feature type="non-terminal residue" evidence="3">
    <location>
        <position position="1"/>
    </location>
</feature>
<feature type="region of interest" description="Disordered" evidence="1">
    <location>
        <begin position="110"/>
        <end position="133"/>
    </location>
</feature>
<organism evidence="3">
    <name type="scientific">Psorophora albipes</name>
    <dbReference type="NCBI Taxonomy" id="869069"/>
    <lineage>
        <taxon>Eukaryota</taxon>
        <taxon>Metazoa</taxon>
        <taxon>Ecdysozoa</taxon>
        <taxon>Arthropoda</taxon>
        <taxon>Hexapoda</taxon>
        <taxon>Insecta</taxon>
        <taxon>Pterygota</taxon>
        <taxon>Neoptera</taxon>
        <taxon>Endopterygota</taxon>
        <taxon>Diptera</taxon>
        <taxon>Nematocera</taxon>
        <taxon>Culicoidea</taxon>
        <taxon>Culicidae</taxon>
        <taxon>Culicinae</taxon>
        <taxon>Aedini</taxon>
        <taxon>Psorophora</taxon>
    </lineage>
</organism>
<proteinExistence type="evidence at transcript level"/>
<evidence type="ECO:0000256" key="2">
    <source>
        <dbReference type="SAM" id="SignalP"/>
    </source>
</evidence>
<dbReference type="AlphaFoldDB" id="T1DGH6"/>
<feature type="chain" id="PRO_5004586735" evidence="2">
    <location>
        <begin position="24"/>
        <end position="411"/>
    </location>
</feature>
<reference evidence="3" key="1">
    <citation type="journal article" date="2013" name="BMC Genomics">
        <title>A deep insight into the sialotranscriptome of the mosquito, Psorophora albipes.</title>
        <authorList>
            <person name="Chagas A.C."/>
            <person name="Calvo E."/>
            <person name="Rios-Velasquez C.M."/>
            <person name="Pessoa F.A."/>
            <person name="Medeiros J.F."/>
            <person name="Ribeiro J.M."/>
        </authorList>
    </citation>
    <scope>NUCLEOTIDE SEQUENCE</scope>
</reference>
<name>T1DGH6_9DIPT</name>
<feature type="compositionally biased region" description="Polar residues" evidence="1">
    <location>
        <begin position="111"/>
        <end position="128"/>
    </location>
</feature>
<evidence type="ECO:0000256" key="1">
    <source>
        <dbReference type="SAM" id="MobiDB-lite"/>
    </source>
</evidence>
<protein>
    <submittedName>
        <fullName evidence="3">Putative 41 kDa salivary secreted protein</fullName>
    </submittedName>
</protein>